<name>A0A3A4A2M9_9ACTN</name>
<reference evidence="7 8" key="1">
    <citation type="submission" date="2018-09" db="EMBL/GenBank/DDBJ databases">
        <title>YIM 75507 draft genome.</title>
        <authorList>
            <person name="Tang S."/>
            <person name="Feng Y."/>
        </authorList>
    </citation>
    <scope>NUCLEOTIDE SEQUENCE [LARGE SCALE GENOMIC DNA]</scope>
    <source>
        <strain evidence="7 8">YIM 75507</strain>
    </source>
</reference>
<dbReference type="PROSITE" id="PS50850">
    <property type="entry name" value="MFS"/>
    <property type="match status" value="1"/>
</dbReference>
<feature type="transmembrane region" description="Helical" evidence="5">
    <location>
        <begin position="59"/>
        <end position="76"/>
    </location>
</feature>
<feature type="transmembrane region" description="Helical" evidence="5">
    <location>
        <begin position="174"/>
        <end position="197"/>
    </location>
</feature>
<accession>A0A3A4A2M9</accession>
<dbReference type="PANTHER" id="PTHR42718">
    <property type="entry name" value="MAJOR FACILITATOR SUPERFAMILY MULTIDRUG TRANSPORTER MFSC"/>
    <property type="match status" value="1"/>
</dbReference>
<evidence type="ECO:0000256" key="4">
    <source>
        <dbReference type="ARBA" id="ARBA00023136"/>
    </source>
</evidence>
<sequence length="516" mass="53002">MTSPQPSSPPAPARHPRRWLILGVLCLSLLVLVVDNTILNLAIPKLMDTKGLGASTADVQWIIDAYALVFAGLLLTAGSLSDRHGRRLALIVGLALFGGASLLVLAVTEPWHLVAVRALMGVGGSLLMPSTLSILITVFDDEERRKAIAAWTSVAMVGVIAGPTFGGFLLQNYWWGSVFLINVPIAVLAIIAAVVLMPESRGPARRPDPVGALLSMVGMTALVWVVISAPREGWSGEVIAAAALAVLGLAAFAIWEARSAHPMLPLRMFRDRNFSGASFSIVLLSLSSGGLLLALTQHFQFVLDYEPMRAALALIPMAVVTAVFNGVGATLGQKISNRTLLVIGFLIIAVAFGVMSFIGPDDGYGAIITALMIMGVGSGLAGPPAYATLMGAVPPEHAGVGSAVNDTVQQVGMALSVAVLGSVLAASYTAGMPGSAPEAARESIAGAHAIVKATGDQNLLAAAKEAFTGAMSIGSLVAVVCSVLAAIVGLVLIRRGTPPAPMAAPGDEAAKASQPA</sequence>
<dbReference type="CDD" id="cd17321">
    <property type="entry name" value="MFS_MMR_MDR_like"/>
    <property type="match status" value="1"/>
</dbReference>
<feature type="transmembrane region" description="Helical" evidence="5">
    <location>
        <begin position="148"/>
        <end position="168"/>
    </location>
</feature>
<feature type="domain" description="Major facilitator superfamily (MFS) profile" evidence="6">
    <location>
        <begin position="21"/>
        <end position="497"/>
    </location>
</feature>
<evidence type="ECO:0000256" key="5">
    <source>
        <dbReference type="SAM" id="Phobius"/>
    </source>
</evidence>
<organism evidence="7 8">
    <name type="scientific">Bailinhaonella thermotolerans</name>
    <dbReference type="NCBI Taxonomy" id="1070861"/>
    <lineage>
        <taxon>Bacteria</taxon>
        <taxon>Bacillati</taxon>
        <taxon>Actinomycetota</taxon>
        <taxon>Actinomycetes</taxon>
        <taxon>Streptosporangiales</taxon>
        <taxon>Streptosporangiaceae</taxon>
        <taxon>Bailinhaonella</taxon>
    </lineage>
</organism>
<proteinExistence type="predicted"/>
<evidence type="ECO:0000256" key="1">
    <source>
        <dbReference type="ARBA" id="ARBA00004651"/>
    </source>
</evidence>
<dbReference type="GO" id="GO:0022857">
    <property type="term" value="F:transmembrane transporter activity"/>
    <property type="evidence" value="ECO:0007669"/>
    <property type="project" value="InterPro"/>
</dbReference>
<dbReference type="InterPro" id="IPR036259">
    <property type="entry name" value="MFS_trans_sf"/>
</dbReference>
<keyword evidence="3 5" id="KW-1133">Transmembrane helix</keyword>
<evidence type="ECO:0000259" key="6">
    <source>
        <dbReference type="PROSITE" id="PS50850"/>
    </source>
</evidence>
<feature type="transmembrane region" description="Helical" evidence="5">
    <location>
        <begin position="114"/>
        <end position="136"/>
    </location>
</feature>
<evidence type="ECO:0000256" key="3">
    <source>
        <dbReference type="ARBA" id="ARBA00022989"/>
    </source>
</evidence>
<comment type="subcellular location">
    <subcellularLocation>
        <location evidence="1">Cell membrane</location>
        <topology evidence="1">Multi-pass membrane protein</topology>
    </subcellularLocation>
</comment>
<gene>
    <name evidence="7" type="ORF">D5H75_36915</name>
</gene>
<feature type="transmembrane region" description="Helical" evidence="5">
    <location>
        <begin position="88"/>
        <end position="108"/>
    </location>
</feature>
<feature type="transmembrane region" description="Helical" evidence="5">
    <location>
        <begin position="410"/>
        <end position="430"/>
    </location>
</feature>
<evidence type="ECO:0000313" key="7">
    <source>
        <dbReference type="EMBL" id="RJL21720.1"/>
    </source>
</evidence>
<feature type="transmembrane region" description="Helical" evidence="5">
    <location>
        <begin position="209"/>
        <end position="227"/>
    </location>
</feature>
<keyword evidence="2 5" id="KW-0812">Transmembrane</keyword>
<dbReference type="GO" id="GO:0005886">
    <property type="term" value="C:plasma membrane"/>
    <property type="evidence" value="ECO:0007669"/>
    <property type="project" value="UniProtKB-SubCell"/>
</dbReference>
<protein>
    <submittedName>
        <fullName evidence="7">MFS transporter</fullName>
    </submittedName>
</protein>
<evidence type="ECO:0000256" key="2">
    <source>
        <dbReference type="ARBA" id="ARBA00022692"/>
    </source>
</evidence>
<comment type="caution">
    <text evidence="7">The sequence shown here is derived from an EMBL/GenBank/DDBJ whole genome shotgun (WGS) entry which is preliminary data.</text>
</comment>
<dbReference type="EMBL" id="QZEY01000024">
    <property type="protein sequence ID" value="RJL21720.1"/>
    <property type="molecule type" value="Genomic_DNA"/>
</dbReference>
<keyword evidence="4 5" id="KW-0472">Membrane</keyword>
<dbReference type="OrthoDB" id="9781469at2"/>
<keyword evidence="8" id="KW-1185">Reference proteome</keyword>
<dbReference type="InterPro" id="IPR011701">
    <property type="entry name" value="MFS"/>
</dbReference>
<feature type="transmembrane region" description="Helical" evidence="5">
    <location>
        <begin position="233"/>
        <end position="255"/>
    </location>
</feature>
<dbReference type="Gene3D" id="1.20.1250.20">
    <property type="entry name" value="MFS general substrate transporter like domains"/>
    <property type="match status" value="1"/>
</dbReference>
<dbReference type="AlphaFoldDB" id="A0A3A4A2M9"/>
<feature type="transmembrane region" description="Helical" evidence="5">
    <location>
        <begin position="473"/>
        <end position="493"/>
    </location>
</feature>
<dbReference type="SUPFAM" id="SSF103473">
    <property type="entry name" value="MFS general substrate transporter"/>
    <property type="match status" value="1"/>
</dbReference>
<dbReference type="Gene3D" id="1.20.1720.10">
    <property type="entry name" value="Multidrug resistance protein D"/>
    <property type="match status" value="1"/>
</dbReference>
<dbReference type="Pfam" id="PF07690">
    <property type="entry name" value="MFS_1"/>
    <property type="match status" value="1"/>
</dbReference>
<dbReference type="PANTHER" id="PTHR42718:SF42">
    <property type="entry name" value="EXPORT PROTEIN"/>
    <property type="match status" value="1"/>
</dbReference>
<evidence type="ECO:0000313" key="8">
    <source>
        <dbReference type="Proteomes" id="UP000265768"/>
    </source>
</evidence>
<feature type="transmembrane region" description="Helical" evidence="5">
    <location>
        <begin position="308"/>
        <end position="327"/>
    </location>
</feature>
<feature type="transmembrane region" description="Helical" evidence="5">
    <location>
        <begin position="20"/>
        <end position="39"/>
    </location>
</feature>
<dbReference type="Proteomes" id="UP000265768">
    <property type="component" value="Unassembled WGS sequence"/>
</dbReference>
<dbReference type="InterPro" id="IPR020846">
    <property type="entry name" value="MFS_dom"/>
</dbReference>
<feature type="transmembrane region" description="Helical" evidence="5">
    <location>
        <begin position="364"/>
        <end position="389"/>
    </location>
</feature>
<feature type="transmembrane region" description="Helical" evidence="5">
    <location>
        <begin position="276"/>
        <end position="296"/>
    </location>
</feature>
<dbReference type="RefSeq" id="WP_119931253.1">
    <property type="nucleotide sequence ID" value="NZ_QZEY01000024.1"/>
</dbReference>
<feature type="transmembrane region" description="Helical" evidence="5">
    <location>
        <begin position="339"/>
        <end position="358"/>
    </location>
</feature>